<accession>A0A7X1G116</accession>
<reference evidence="8 9" key="1">
    <citation type="submission" date="2020-08" db="EMBL/GenBank/DDBJ databases">
        <title>The genome sequence of type strain Novosphingobium piscinae KCTC 42194.</title>
        <authorList>
            <person name="Liu Y."/>
        </authorList>
    </citation>
    <scope>NUCLEOTIDE SEQUENCE [LARGE SCALE GENOMIC DNA]</scope>
    <source>
        <strain evidence="8 9">KCTC 42194</strain>
    </source>
</reference>
<gene>
    <name evidence="8" type="ORF">H7F53_16215</name>
</gene>
<comment type="subcellular location">
    <subcellularLocation>
        <location evidence="1">Cell membrane</location>
        <topology evidence="1">Multi-pass membrane protein</topology>
    </subcellularLocation>
</comment>
<evidence type="ECO:0000256" key="6">
    <source>
        <dbReference type="ARBA" id="ARBA00023136"/>
    </source>
</evidence>
<feature type="transmembrane region" description="Helical" evidence="7">
    <location>
        <begin position="80"/>
        <end position="103"/>
    </location>
</feature>
<feature type="transmembrane region" description="Helical" evidence="7">
    <location>
        <begin position="440"/>
        <end position="461"/>
    </location>
</feature>
<feature type="transmembrane region" description="Helical" evidence="7">
    <location>
        <begin position="39"/>
        <end position="59"/>
    </location>
</feature>
<evidence type="ECO:0000256" key="2">
    <source>
        <dbReference type="ARBA" id="ARBA00007430"/>
    </source>
</evidence>
<feature type="transmembrane region" description="Helical" evidence="7">
    <location>
        <begin position="279"/>
        <end position="301"/>
    </location>
</feature>
<feature type="transmembrane region" description="Helical" evidence="7">
    <location>
        <begin position="203"/>
        <end position="220"/>
    </location>
</feature>
<dbReference type="PANTHER" id="PTHR30250">
    <property type="entry name" value="PST FAMILY PREDICTED COLANIC ACID TRANSPORTER"/>
    <property type="match status" value="1"/>
</dbReference>
<evidence type="ECO:0000256" key="1">
    <source>
        <dbReference type="ARBA" id="ARBA00004651"/>
    </source>
</evidence>
<keyword evidence="3" id="KW-1003">Cell membrane</keyword>
<feature type="transmembrane region" description="Helical" evidence="7">
    <location>
        <begin position="240"/>
        <end position="267"/>
    </location>
</feature>
<dbReference type="PANTHER" id="PTHR30250:SF10">
    <property type="entry name" value="LIPOPOLYSACCHARIDE BIOSYNTHESIS PROTEIN WZXC"/>
    <property type="match status" value="1"/>
</dbReference>
<evidence type="ECO:0000256" key="4">
    <source>
        <dbReference type="ARBA" id="ARBA00022692"/>
    </source>
</evidence>
<sequence length="485" mass="50814">MSLRRSALWSMATQYGSFLCQFASSVVISRFFLRPAEVGLFSIALAAAMMAAIFQDMGISRFVTGQPDMREAHVRDYAGVAVALGWLVAAGIALAALPLAWFYGEPGLAPLMLIIALAYAAMPLAIVPAALLTRAMNFRVLFFANTGSALLGAGASIGAAAAGAGPAALAWGMLTTTLTRLAVVQVARPVLPRRPRRAETVRPMLGFSGASFAISLSGAIGMRSQDLIVGHLLGLFATGIFTRATALAGQLSTLVVGALNAVFYPAFARKRDAGEDLAGPYLHLIACNTALNWAAAAGLAAAAGPLVHLLYGPRWAEVAPLLRWTALAEMLFFAVPLQMDVPIMLGRIRSLVWINCLDTAATVGILAAFCAWGVEAAAVSRLVAAGLWFVIYITFIGRLLHLPVAQLAGIYLRSGLCAAAAAAPLYGAVEGAWFGPTPGLPVLLGLGLCGAVAWLALLALLRHPAWQEVRLALNLLPRPRALQPG</sequence>
<dbReference type="Proteomes" id="UP000551327">
    <property type="component" value="Unassembled WGS sequence"/>
</dbReference>
<dbReference type="RefSeq" id="WP_185680558.1">
    <property type="nucleotide sequence ID" value="NZ_JACLAX010000026.1"/>
</dbReference>
<evidence type="ECO:0000256" key="7">
    <source>
        <dbReference type="SAM" id="Phobius"/>
    </source>
</evidence>
<evidence type="ECO:0000313" key="8">
    <source>
        <dbReference type="EMBL" id="MBC2670698.1"/>
    </source>
</evidence>
<feature type="transmembrane region" description="Helical" evidence="7">
    <location>
        <begin position="351"/>
        <end position="374"/>
    </location>
</feature>
<keyword evidence="5 7" id="KW-1133">Transmembrane helix</keyword>
<name>A0A7X1G116_9SPHN</name>
<comment type="similarity">
    <text evidence="2">Belongs to the polysaccharide synthase family.</text>
</comment>
<protein>
    <submittedName>
        <fullName evidence="8">Oligosaccharide flippase family protein</fullName>
    </submittedName>
</protein>
<evidence type="ECO:0000256" key="3">
    <source>
        <dbReference type="ARBA" id="ARBA00022475"/>
    </source>
</evidence>
<comment type="caution">
    <text evidence="8">The sequence shown here is derived from an EMBL/GenBank/DDBJ whole genome shotgun (WGS) entry which is preliminary data.</text>
</comment>
<feature type="transmembrane region" description="Helical" evidence="7">
    <location>
        <begin position="140"/>
        <end position="162"/>
    </location>
</feature>
<dbReference type="EMBL" id="JACLAX010000026">
    <property type="protein sequence ID" value="MBC2670698.1"/>
    <property type="molecule type" value="Genomic_DNA"/>
</dbReference>
<proteinExistence type="inferred from homology"/>
<dbReference type="Pfam" id="PF13440">
    <property type="entry name" value="Polysacc_synt_3"/>
    <property type="match status" value="1"/>
</dbReference>
<feature type="transmembrane region" description="Helical" evidence="7">
    <location>
        <begin position="412"/>
        <end position="434"/>
    </location>
</feature>
<keyword evidence="9" id="KW-1185">Reference proteome</keyword>
<feature type="transmembrane region" description="Helical" evidence="7">
    <location>
        <begin position="380"/>
        <end position="400"/>
    </location>
</feature>
<feature type="transmembrane region" description="Helical" evidence="7">
    <location>
        <begin position="168"/>
        <end position="191"/>
    </location>
</feature>
<dbReference type="GO" id="GO:0005886">
    <property type="term" value="C:plasma membrane"/>
    <property type="evidence" value="ECO:0007669"/>
    <property type="project" value="UniProtKB-SubCell"/>
</dbReference>
<keyword evidence="4 7" id="KW-0812">Transmembrane</keyword>
<dbReference type="InterPro" id="IPR050833">
    <property type="entry name" value="Poly_Biosynth_Transport"/>
</dbReference>
<dbReference type="AlphaFoldDB" id="A0A7X1G116"/>
<evidence type="ECO:0000313" key="9">
    <source>
        <dbReference type="Proteomes" id="UP000551327"/>
    </source>
</evidence>
<organism evidence="8 9">
    <name type="scientific">Novosphingobium piscinae</name>
    <dbReference type="NCBI Taxonomy" id="1507448"/>
    <lineage>
        <taxon>Bacteria</taxon>
        <taxon>Pseudomonadati</taxon>
        <taxon>Pseudomonadota</taxon>
        <taxon>Alphaproteobacteria</taxon>
        <taxon>Sphingomonadales</taxon>
        <taxon>Sphingomonadaceae</taxon>
        <taxon>Novosphingobium</taxon>
    </lineage>
</organism>
<feature type="transmembrane region" description="Helical" evidence="7">
    <location>
        <begin position="321"/>
        <end position="339"/>
    </location>
</feature>
<feature type="transmembrane region" description="Helical" evidence="7">
    <location>
        <begin position="109"/>
        <end position="133"/>
    </location>
</feature>
<evidence type="ECO:0000256" key="5">
    <source>
        <dbReference type="ARBA" id="ARBA00022989"/>
    </source>
</evidence>
<keyword evidence="6 7" id="KW-0472">Membrane</keyword>